<accession>A0A1H5NN75</accession>
<gene>
    <name evidence="2" type="ORF">SAMN04490194_6358</name>
</gene>
<reference evidence="2 3" key="1">
    <citation type="submission" date="2016-10" db="EMBL/GenBank/DDBJ databases">
        <authorList>
            <person name="de Groot N.N."/>
        </authorList>
    </citation>
    <scope>NUCLEOTIDE SEQUENCE [LARGE SCALE GENOMIC DNA]</scope>
    <source>
        <strain evidence="2 3">BS3662</strain>
    </source>
</reference>
<evidence type="ECO:0000313" key="3">
    <source>
        <dbReference type="Proteomes" id="UP000198985"/>
    </source>
</evidence>
<dbReference type="Proteomes" id="UP000198985">
    <property type="component" value="Unassembled WGS sequence"/>
</dbReference>
<evidence type="ECO:0000313" key="2">
    <source>
        <dbReference type="EMBL" id="SEF03119.1"/>
    </source>
</evidence>
<protein>
    <submittedName>
        <fullName evidence="2">TniQ protein</fullName>
    </submittedName>
</protein>
<dbReference type="Pfam" id="PF06527">
    <property type="entry name" value="TniQ"/>
    <property type="match status" value="1"/>
</dbReference>
<name>A0A1H5NN75_9PSED</name>
<organism evidence="2 3">
    <name type="scientific">Pseudomonas migulae</name>
    <dbReference type="NCBI Taxonomy" id="78543"/>
    <lineage>
        <taxon>Bacteria</taxon>
        <taxon>Pseudomonadati</taxon>
        <taxon>Pseudomonadota</taxon>
        <taxon>Gammaproteobacteria</taxon>
        <taxon>Pseudomonadales</taxon>
        <taxon>Pseudomonadaceae</taxon>
        <taxon>Pseudomonas</taxon>
    </lineage>
</organism>
<evidence type="ECO:0000259" key="1">
    <source>
        <dbReference type="Pfam" id="PF06527"/>
    </source>
</evidence>
<dbReference type="AlphaFoldDB" id="A0A1H5NN75"/>
<sequence length="609" mass="69848">MFDLLVNPAPKHDESLSGYLHRLGDCNGLWNGEVIKLFKDLTDEQASKWLDEDIRPVSWKDVALEIRSPQFNIQNVWSLINIKYCPVCLAGEFYWRELWDLTLYTTCIVHNVNLVYKCPMCQEKSTLKLLTTKCCDKCQHPVFETLEPDRLVDEFRNWISAELEKRLRHGRDKNLEGIDSLTYQQFNFLAIRLGVRVISLKCFMNMIVVTTVFRDVAPDLAVAAGEMFLGWPKTFHSLLTDLKRQRASSHPWKLGLAFGPIYNDVYLSLIDQCYDFIRSEFEKYVIRYWEGPLAIRNRRLSECTLLAHRWLPYNQAARTVGLPENFLRRMRLSGELDDREFTYPCGKTVAVVDIEEVRKLSLVRHEPLNLRETSRLLSLSRKRIEQLIDAGVLRFFGGCPSAGEKWLVDYNSIVALRPLEFLTSPGEDFLTISQIAKHYLPTSSGLVELVRAIQSGEISAFCRADSDIISMGKWLVSQNELVLNKILVNISSQEKGMSVANAAKMLGVKEEVAYAMVRLGWLRCDIVQCSRRSAFVVSLEAIQHFKRNYIFAPEAALILNAPRIRITFKLQEGGFFPVAGPGLLNARCRQYVWRRSKKLVAYLATAGKP</sequence>
<feature type="domain" description="TniQ" evidence="1">
    <location>
        <begin position="7"/>
        <end position="114"/>
    </location>
</feature>
<proteinExistence type="predicted"/>
<dbReference type="EMBL" id="FNTY01000002">
    <property type="protein sequence ID" value="SEF03119.1"/>
    <property type="molecule type" value="Genomic_DNA"/>
</dbReference>
<dbReference type="RefSeq" id="WP_084317583.1">
    <property type="nucleotide sequence ID" value="NZ_FNTY01000002.1"/>
</dbReference>
<dbReference type="InterPro" id="IPR009492">
    <property type="entry name" value="TniQ"/>
</dbReference>